<proteinExistence type="predicted"/>
<gene>
    <name evidence="1" type="ORF">S01H4_35516</name>
</gene>
<dbReference type="AlphaFoldDB" id="X1B570"/>
<organism evidence="1">
    <name type="scientific">marine sediment metagenome</name>
    <dbReference type="NCBI Taxonomy" id="412755"/>
    <lineage>
        <taxon>unclassified sequences</taxon>
        <taxon>metagenomes</taxon>
        <taxon>ecological metagenomes</taxon>
    </lineage>
</organism>
<protein>
    <submittedName>
        <fullName evidence="1">Uncharacterized protein</fullName>
    </submittedName>
</protein>
<accession>X1B570</accession>
<reference evidence="1" key="1">
    <citation type="journal article" date="2014" name="Front. Microbiol.">
        <title>High frequency of phylogenetically diverse reductive dehalogenase-homologous genes in deep subseafloor sedimentary metagenomes.</title>
        <authorList>
            <person name="Kawai M."/>
            <person name="Futagami T."/>
            <person name="Toyoda A."/>
            <person name="Takaki Y."/>
            <person name="Nishi S."/>
            <person name="Hori S."/>
            <person name="Arai W."/>
            <person name="Tsubouchi T."/>
            <person name="Morono Y."/>
            <person name="Uchiyama I."/>
            <person name="Ito T."/>
            <person name="Fujiyama A."/>
            <person name="Inagaki F."/>
            <person name="Takami H."/>
        </authorList>
    </citation>
    <scope>NUCLEOTIDE SEQUENCE</scope>
    <source>
        <strain evidence="1">Expedition CK06-06</strain>
    </source>
</reference>
<evidence type="ECO:0000313" key="1">
    <source>
        <dbReference type="EMBL" id="GAG79328.1"/>
    </source>
</evidence>
<sequence length="60" mass="7236">MSKKYLDENFSGEKSECKKIEYKKIYKNSYLIDLPGKFFLDNEKLIFIINTSMKNEILYE</sequence>
<name>X1B570_9ZZZZ</name>
<dbReference type="EMBL" id="BART01018894">
    <property type="protein sequence ID" value="GAG79328.1"/>
    <property type="molecule type" value="Genomic_DNA"/>
</dbReference>
<feature type="non-terminal residue" evidence="1">
    <location>
        <position position="60"/>
    </location>
</feature>
<comment type="caution">
    <text evidence="1">The sequence shown here is derived from an EMBL/GenBank/DDBJ whole genome shotgun (WGS) entry which is preliminary data.</text>
</comment>